<dbReference type="EMBL" id="QXEC01000001">
    <property type="protein sequence ID" value="RIV41191.1"/>
    <property type="molecule type" value="Genomic_DNA"/>
</dbReference>
<comment type="caution">
    <text evidence="2">The sequence shown here is derived from an EMBL/GenBank/DDBJ whole genome shotgun (WGS) entry which is preliminary data.</text>
</comment>
<evidence type="ECO:0000256" key="1">
    <source>
        <dbReference type="SAM" id="MobiDB-lite"/>
    </source>
</evidence>
<dbReference type="Gene3D" id="2.120.10.30">
    <property type="entry name" value="TolB, C-terminal domain"/>
    <property type="match status" value="1"/>
</dbReference>
<dbReference type="PANTHER" id="PTHR47197">
    <property type="entry name" value="PROTEIN NIRF"/>
    <property type="match status" value="1"/>
</dbReference>
<organism evidence="2 3">
    <name type="scientific">Micromonospora radicis</name>
    <dbReference type="NCBI Taxonomy" id="1894971"/>
    <lineage>
        <taxon>Bacteria</taxon>
        <taxon>Bacillati</taxon>
        <taxon>Actinomycetota</taxon>
        <taxon>Actinomycetes</taxon>
        <taxon>Micromonosporales</taxon>
        <taxon>Micromonosporaceae</taxon>
        <taxon>Micromonospora</taxon>
    </lineage>
</organism>
<evidence type="ECO:0008006" key="4">
    <source>
        <dbReference type="Google" id="ProtNLM"/>
    </source>
</evidence>
<dbReference type="PANTHER" id="PTHR47197:SF3">
    <property type="entry name" value="DIHYDRO-HEME D1 DEHYDROGENASE"/>
    <property type="match status" value="1"/>
</dbReference>
<dbReference type="Proteomes" id="UP000283832">
    <property type="component" value="Unassembled WGS sequence"/>
</dbReference>
<reference evidence="2 3" key="1">
    <citation type="submission" date="2018-08" db="EMBL/GenBank/DDBJ databases">
        <title>Jishengella sp. nov., isolated from a root of Azadirachta indica A. Juss. var. siamensis Valenton.</title>
        <authorList>
            <person name="Kuncharoen N."/>
            <person name="Tanasupawat S."/>
            <person name="Kudo T."/>
            <person name="Ohkuma M."/>
        </authorList>
    </citation>
    <scope>NUCLEOTIDE SEQUENCE [LARGE SCALE GENOMIC DNA]</scope>
    <source>
        <strain evidence="2 3">AZ1-13</strain>
    </source>
</reference>
<dbReference type="Gene3D" id="2.130.10.10">
    <property type="entry name" value="YVTN repeat-like/Quinoprotein amine dehydrogenase"/>
    <property type="match status" value="1"/>
</dbReference>
<dbReference type="InterPro" id="IPR051200">
    <property type="entry name" value="Host-pathogen_enzymatic-act"/>
</dbReference>
<dbReference type="OrthoDB" id="3327896at2"/>
<gene>
    <name evidence="2" type="ORF">D2L64_00185</name>
</gene>
<name>A0A418N1E9_9ACTN</name>
<evidence type="ECO:0000313" key="2">
    <source>
        <dbReference type="EMBL" id="RIV41191.1"/>
    </source>
</evidence>
<accession>A0A418N1E9</accession>
<dbReference type="InterPro" id="IPR011048">
    <property type="entry name" value="Haem_d1_sf"/>
</dbReference>
<dbReference type="AlphaFoldDB" id="A0A418N1E9"/>
<feature type="region of interest" description="Disordered" evidence="1">
    <location>
        <begin position="1"/>
        <end position="26"/>
    </location>
</feature>
<dbReference type="InterPro" id="IPR011042">
    <property type="entry name" value="6-blade_b-propeller_TolB-like"/>
</dbReference>
<dbReference type="InterPro" id="IPR015943">
    <property type="entry name" value="WD40/YVTN_repeat-like_dom_sf"/>
</dbReference>
<protein>
    <recommendedName>
        <fullName evidence="4">YncE family protein</fullName>
    </recommendedName>
</protein>
<keyword evidence="3" id="KW-1185">Reference proteome</keyword>
<proteinExistence type="predicted"/>
<dbReference type="SUPFAM" id="SSF51004">
    <property type="entry name" value="C-terminal (heme d1) domain of cytochrome cd1-nitrite reductase"/>
    <property type="match status" value="1"/>
</dbReference>
<sequence>MLPPVGSPLLTPAAPSRFHGSSTEPRRCRRCHPVMMAKTTITRRTLLAALGGVGAAALAGCDPARRPAASGPAGLLPDPLLVEFDGGLGLLRGGERQPIPSAVASADGNIILAAAPGDAGTDLWRVDAATGGASPRVRLPGRWVPQTVSGDGTRVALTGEAVSVTKERPVGRDVTPVLIADTGGPRRQLRLPGNFVPEAFTPDHSGLFVLEWLPPRAPDRYRVRVVDLATGEPGPLTTRLKQAIPAGAEEEMRGDGRQAVYAPNRTLLYTLYTHQPEHEHTRDRISGRPGSDVHAFVHTLHLGERWAYCVDLPAPFGHGPAEGHAMAVTPDGARLYVVDITSGVVAEVDTEQLTVTRVAKITSGSGSAHAVTDGRRLYVATGSTAFGVDLADLGGGIELTAGEPVNGLLISPDGSRLYVGRDAAVSWHDPAGGAELGRVDVPGLVGLRALTRSA</sequence>
<evidence type="ECO:0000313" key="3">
    <source>
        <dbReference type="Proteomes" id="UP000283832"/>
    </source>
</evidence>